<dbReference type="EMBL" id="MRCG01000007">
    <property type="protein sequence ID" value="OKH48101.1"/>
    <property type="molecule type" value="Genomic_DNA"/>
</dbReference>
<dbReference type="InterPro" id="IPR038719">
    <property type="entry name" value="Phycobilisome_asu/bsu_sf"/>
</dbReference>
<evidence type="ECO:0000313" key="5">
    <source>
        <dbReference type="Proteomes" id="UP000185557"/>
    </source>
</evidence>
<protein>
    <recommendedName>
        <fullName evidence="6">Phycobilisome protein</fullName>
    </recommendedName>
</protein>
<dbReference type="AlphaFoldDB" id="A0A1U7J5M9"/>
<gene>
    <name evidence="4" type="ORF">NIES30_11420</name>
</gene>
<dbReference type="OrthoDB" id="531025at2"/>
<evidence type="ECO:0000313" key="4">
    <source>
        <dbReference type="EMBL" id="OKH48101.1"/>
    </source>
</evidence>
<name>A0A1U7J5M9_9CYAN</name>
<sequence>MTFKLDTLFDSPDKQYLDANDLSTLSQYVSSIPERMAVYRTLRDQEIALMQPIADALQQQAGHPEPLVERSVRNGLMVLRYAAMAMLLDDDGFVEERLQGWLPEMVKAYETQAVDQQLFQLLMQQLAKVFSPAQLNLLKPSIEKAKSLMLNTRETVTLAGLL</sequence>
<dbReference type="InterPro" id="IPR012128">
    <property type="entry name" value="Phycobilisome_asu/bsu"/>
</dbReference>
<dbReference type="SUPFAM" id="SSF46458">
    <property type="entry name" value="Globin-like"/>
    <property type="match status" value="1"/>
</dbReference>
<organism evidence="4 5">
    <name type="scientific">Phormidium tenue NIES-30</name>
    <dbReference type="NCBI Taxonomy" id="549789"/>
    <lineage>
        <taxon>Bacteria</taxon>
        <taxon>Bacillati</taxon>
        <taxon>Cyanobacteriota</taxon>
        <taxon>Cyanophyceae</taxon>
        <taxon>Oscillatoriophycideae</taxon>
        <taxon>Oscillatoriales</taxon>
        <taxon>Oscillatoriaceae</taxon>
        <taxon>Phormidium</taxon>
    </lineage>
</organism>
<accession>A0A1U7J5M9</accession>
<keyword evidence="3" id="KW-0089">Bile pigment</keyword>
<reference evidence="4 5" key="1">
    <citation type="submission" date="2016-11" db="EMBL/GenBank/DDBJ databases">
        <title>Draft Genome Sequences of Nine Cyanobacterial Strains from Diverse Habitats.</title>
        <authorList>
            <person name="Zhu T."/>
            <person name="Hou S."/>
            <person name="Lu X."/>
            <person name="Hess W.R."/>
        </authorList>
    </citation>
    <scope>NUCLEOTIDE SEQUENCE [LARGE SCALE GENOMIC DNA]</scope>
    <source>
        <strain evidence="4 5">NIES-30</strain>
    </source>
</reference>
<dbReference type="InterPro" id="IPR009050">
    <property type="entry name" value="Globin-like_sf"/>
</dbReference>
<dbReference type="STRING" id="549789.NIES30_11420"/>
<dbReference type="RefSeq" id="WP_073608553.1">
    <property type="nucleotide sequence ID" value="NZ_MRCG01000007.1"/>
</dbReference>
<keyword evidence="2" id="KW-0157">Chromophore</keyword>
<proteinExistence type="inferred from homology"/>
<evidence type="ECO:0000256" key="2">
    <source>
        <dbReference type="ARBA" id="ARBA00022991"/>
    </source>
</evidence>
<dbReference type="GO" id="GO:0030089">
    <property type="term" value="C:phycobilisome"/>
    <property type="evidence" value="ECO:0007669"/>
    <property type="project" value="InterPro"/>
</dbReference>
<evidence type="ECO:0008006" key="6">
    <source>
        <dbReference type="Google" id="ProtNLM"/>
    </source>
</evidence>
<dbReference type="Pfam" id="PF00502">
    <property type="entry name" value="Phycobilisome"/>
    <property type="match status" value="1"/>
</dbReference>
<dbReference type="GO" id="GO:0015979">
    <property type="term" value="P:photosynthesis"/>
    <property type="evidence" value="ECO:0007669"/>
    <property type="project" value="InterPro"/>
</dbReference>
<dbReference type="Proteomes" id="UP000185557">
    <property type="component" value="Unassembled WGS sequence"/>
</dbReference>
<comment type="similarity">
    <text evidence="1">Belongs to the phycobiliprotein family.</text>
</comment>
<keyword evidence="5" id="KW-1185">Reference proteome</keyword>
<evidence type="ECO:0000256" key="3">
    <source>
        <dbReference type="ARBA" id="ARBA00023307"/>
    </source>
</evidence>
<evidence type="ECO:0000256" key="1">
    <source>
        <dbReference type="ARBA" id="ARBA00008182"/>
    </source>
</evidence>
<dbReference type="Gene3D" id="1.10.490.20">
    <property type="entry name" value="Phycocyanins"/>
    <property type="match status" value="1"/>
</dbReference>
<comment type="caution">
    <text evidence="4">The sequence shown here is derived from an EMBL/GenBank/DDBJ whole genome shotgun (WGS) entry which is preliminary data.</text>
</comment>